<dbReference type="InterPro" id="IPR041431">
    <property type="entry name" value="Mvd1_C"/>
</dbReference>
<dbReference type="PIRSF" id="PIRSF015950">
    <property type="entry name" value="Mev_P_decrbx"/>
    <property type="match status" value="1"/>
</dbReference>
<dbReference type="NCBIfam" id="TIGR01240">
    <property type="entry name" value="mevDPdecarb"/>
    <property type="match status" value="1"/>
</dbReference>
<evidence type="ECO:0000256" key="3">
    <source>
        <dbReference type="ARBA" id="ARBA00022516"/>
    </source>
</evidence>
<evidence type="ECO:0000256" key="6">
    <source>
        <dbReference type="ARBA" id="ARBA00023098"/>
    </source>
</evidence>
<reference evidence="10 11" key="1">
    <citation type="submission" date="2014-07" db="EMBL/GenBank/DDBJ databases">
        <authorList>
            <person name="Wibberg Daniel"/>
        </authorList>
    </citation>
    <scope>NUCLEOTIDE SEQUENCE [LARGE SCALE GENOMIC DNA]</scope>
</reference>
<dbReference type="PANTHER" id="PTHR10977:SF3">
    <property type="entry name" value="DIPHOSPHOMEVALONATE DECARBOXYLASE"/>
    <property type="match status" value="1"/>
</dbReference>
<dbReference type="EMBL" id="CCRF01000012">
    <property type="protein sequence ID" value="CEE00235.1"/>
    <property type="molecule type" value="Genomic_DNA"/>
</dbReference>
<evidence type="ECO:0000256" key="1">
    <source>
        <dbReference type="ARBA" id="ARBA00008831"/>
    </source>
</evidence>
<dbReference type="FunFam" id="3.30.230.10:FF:000072">
    <property type="entry name" value="Diphosphomevalonate decarboxylase"/>
    <property type="match status" value="1"/>
</dbReference>
<dbReference type="InterPro" id="IPR014721">
    <property type="entry name" value="Ribsml_uS5_D2-typ_fold_subgr"/>
</dbReference>
<evidence type="ECO:0000313" key="10">
    <source>
        <dbReference type="EMBL" id="CEE00235.1"/>
    </source>
</evidence>
<keyword evidence="7" id="KW-0456">Lyase</keyword>
<comment type="similarity">
    <text evidence="1">Belongs to the diphosphomevalonate decarboxylase family.</text>
</comment>
<protein>
    <recommendedName>
        <fullName evidence="2">diphosphomevalonate decarboxylase</fullName>
        <ecNumber evidence="2">4.1.1.33</ecNumber>
    </recommendedName>
</protein>
<gene>
    <name evidence="10" type="ORF">BT1A1_0374</name>
</gene>
<dbReference type="InterPro" id="IPR005935">
    <property type="entry name" value="Mev_decarb"/>
</dbReference>
<dbReference type="Gene3D" id="3.30.230.10">
    <property type="match status" value="1"/>
</dbReference>
<dbReference type="InterPro" id="IPR020568">
    <property type="entry name" value="Ribosomal_Su5_D2-typ_SF"/>
</dbReference>
<dbReference type="GO" id="GO:0005829">
    <property type="term" value="C:cytosol"/>
    <property type="evidence" value="ECO:0007669"/>
    <property type="project" value="InterPro"/>
</dbReference>
<accession>A0A090IXG2</accession>
<keyword evidence="4" id="KW-0547">Nucleotide-binding</keyword>
<evidence type="ECO:0000256" key="4">
    <source>
        <dbReference type="ARBA" id="ARBA00022741"/>
    </source>
</evidence>
<keyword evidence="3" id="KW-0444">Lipid biosynthesis</keyword>
<evidence type="ECO:0000259" key="9">
    <source>
        <dbReference type="Pfam" id="PF22700"/>
    </source>
</evidence>
<dbReference type="Proteomes" id="UP000040576">
    <property type="component" value="Unassembled WGS sequence"/>
</dbReference>
<evidence type="ECO:0000256" key="2">
    <source>
        <dbReference type="ARBA" id="ARBA00012296"/>
    </source>
</evidence>
<dbReference type="InterPro" id="IPR053859">
    <property type="entry name" value="MVD-like_N"/>
</dbReference>
<keyword evidence="11" id="KW-1185">Reference proteome</keyword>
<proteinExistence type="inferred from homology"/>
<keyword evidence="6" id="KW-0443">Lipid metabolism</keyword>
<dbReference type="InterPro" id="IPR029765">
    <property type="entry name" value="Mev_diP_decarb"/>
</dbReference>
<dbReference type="SUPFAM" id="SSF54211">
    <property type="entry name" value="Ribosomal protein S5 domain 2-like"/>
    <property type="match status" value="1"/>
</dbReference>
<evidence type="ECO:0000256" key="7">
    <source>
        <dbReference type="ARBA" id="ARBA00023239"/>
    </source>
</evidence>
<feature type="domain" description="Mvd1 C-terminal" evidence="8">
    <location>
        <begin position="187"/>
        <end position="314"/>
    </location>
</feature>
<dbReference type="GO" id="GO:0005524">
    <property type="term" value="F:ATP binding"/>
    <property type="evidence" value="ECO:0007669"/>
    <property type="project" value="UniProtKB-KW"/>
</dbReference>
<dbReference type="EC" id="4.1.1.33" evidence="2"/>
<name>A0A090IXG2_9BACI</name>
<dbReference type="AlphaFoldDB" id="A0A090IXG2"/>
<organism evidence="10 11">
    <name type="scientific">Caldibacillus thermoamylovorans</name>
    <dbReference type="NCBI Taxonomy" id="35841"/>
    <lineage>
        <taxon>Bacteria</taxon>
        <taxon>Bacillati</taxon>
        <taxon>Bacillota</taxon>
        <taxon>Bacilli</taxon>
        <taxon>Bacillales</taxon>
        <taxon>Bacillaceae</taxon>
        <taxon>Caldibacillus</taxon>
    </lineage>
</organism>
<dbReference type="Pfam" id="PF22700">
    <property type="entry name" value="MVD-like_N"/>
    <property type="match status" value="1"/>
</dbReference>
<dbReference type="Gene3D" id="3.30.70.890">
    <property type="entry name" value="GHMP kinase, C-terminal domain"/>
    <property type="match status" value="1"/>
</dbReference>
<dbReference type="Pfam" id="PF18376">
    <property type="entry name" value="MDD_C"/>
    <property type="match status" value="1"/>
</dbReference>
<dbReference type="PANTHER" id="PTHR10977">
    <property type="entry name" value="DIPHOSPHOMEVALONATE DECARBOXYLASE"/>
    <property type="match status" value="1"/>
</dbReference>
<dbReference type="SUPFAM" id="SSF55060">
    <property type="entry name" value="GHMP Kinase, C-terminal domain"/>
    <property type="match status" value="1"/>
</dbReference>
<dbReference type="GO" id="GO:0019287">
    <property type="term" value="P:isopentenyl diphosphate biosynthetic process, mevalonate pathway"/>
    <property type="evidence" value="ECO:0007669"/>
    <property type="project" value="InterPro"/>
</dbReference>
<evidence type="ECO:0000256" key="5">
    <source>
        <dbReference type="ARBA" id="ARBA00022840"/>
    </source>
</evidence>
<keyword evidence="5" id="KW-0067">ATP-binding</keyword>
<sequence length="339" mass="37459">MKNGVKTLKATAKAHTNIALIKYWGKRDESLILPMNSSLSVTLDTFYTVTTVEFDEKLTEDVFFLNGEKADHTDTERVSNYLRAIRKFAKKHLFAVVRSENHVPTAAGFASSASGYAALAAAATKAIGLNLHPQELSQFARLGSGSACRSIYGGFVEWQKGVKEDGSDSFAVPILHEDDFPIAVLSVMVATNRKKVLSRAGMKRTVETSPFYQGWLDTVEHDLSELKHALELRDFTLLGEIAERNALKMHATTLGANPPFYYWQSATMEVMEAVQNIRSQGIEAYFTMDAGPNVKVLCLPEDEQKVYDQLKQIPSVKKIFTCHPGPGVTFLPTGEADVC</sequence>
<evidence type="ECO:0000259" key="8">
    <source>
        <dbReference type="Pfam" id="PF18376"/>
    </source>
</evidence>
<dbReference type="InterPro" id="IPR036554">
    <property type="entry name" value="GHMP_kinase_C_sf"/>
</dbReference>
<evidence type="ECO:0000313" key="11">
    <source>
        <dbReference type="Proteomes" id="UP000040576"/>
    </source>
</evidence>
<dbReference type="GO" id="GO:0004163">
    <property type="term" value="F:diphosphomevalonate decarboxylase activity"/>
    <property type="evidence" value="ECO:0007669"/>
    <property type="project" value="UniProtKB-EC"/>
</dbReference>
<feature type="domain" description="Diphosphomevalonate decarboxylase-like N-terminal" evidence="9">
    <location>
        <begin position="14"/>
        <end position="171"/>
    </location>
</feature>